<feature type="region of interest" description="Disordered" evidence="1">
    <location>
        <begin position="139"/>
        <end position="179"/>
    </location>
</feature>
<evidence type="ECO:0008006" key="5">
    <source>
        <dbReference type="Google" id="ProtNLM"/>
    </source>
</evidence>
<evidence type="ECO:0000256" key="1">
    <source>
        <dbReference type="SAM" id="MobiDB-lite"/>
    </source>
</evidence>
<comment type="caution">
    <text evidence="3">The sequence shown here is derived from an EMBL/GenBank/DDBJ whole genome shotgun (WGS) entry which is preliminary data.</text>
</comment>
<proteinExistence type="predicted"/>
<keyword evidence="4" id="KW-1185">Reference proteome</keyword>
<reference evidence="3 4" key="1">
    <citation type="submission" date="2024-03" db="EMBL/GenBank/DDBJ databases">
        <title>A high-quality draft genome sequence of Diaporthe vaccinii, a causative agent of upright dieback and viscid rot disease in cranberry plants.</title>
        <authorList>
            <person name="Sarrasin M."/>
            <person name="Lang B.F."/>
            <person name="Burger G."/>
        </authorList>
    </citation>
    <scope>NUCLEOTIDE SEQUENCE [LARGE SCALE GENOMIC DNA]</scope>
    <source>
        <strain evidence="3 4">IS7</strain>
    </source>
</reference>
<evidence type="ECO:0000256" key="2">
    <source>
        <dbReference type="SAM" id="Phobius"/>
    </source>
</evidence>
<keyword evidence="2" id="KW-0472">Membrane</keyword>
<organism evidence="3 4">
    <name type="scientific">Diaporthe vaccinii</name>
    <dbReference type="NCBI Taxonomy" id="105482"/>
    <lineage>
        <taxon>Eukaryota</taxon>
        <taxon>Fungi</taxon>
        <taxon>Dikarya</taxon>
        <taxon>Ascomycota</taxon>
        <taxon>Pezizomycotina</taxon>
        <taxon>Sordariomycetes</taxon>
        <taxon>Sordariomycetidae</taxon>
        <taxon>Diaporthales</taxon>
        <taxon>Diaporthaceae</taxon>
        <taxon>Diaporthe</taxon>
        <taxon>Diaporthe eres species complex</taxon>
    </lineage>
</organism>
<dbReference type="EMBL" id="JBAWTH010000092">
    <property type="protein sequence ID" value="KAL2277936.1"/>
    <property type="molecule type" value="Genomic_DNA"/>
</dbReference>
<protein>
    <recommendedName>
        <fullName evidence="5">Apple domain-containing protein</fullName>
    </recommendedName>
</protein>
<feature type="compositionally biased region" description="Low complexity" evidence="1">
    <location>
        <begin position="1"/>
        <end position="22"/>
    </location>
</feature>
<feature type="compositionally biased region" description="Polar residues" evidence="1">
    <location>
        <begin position="72"/>
        <end position="81"/>
    </location>
</feature>
<sequence length="293" mass="29451">MADSGTAGQATNGNAGTQQPSPSGGGGVGPNGGPPVSRFRQSQYAEAIANPLPELAVVSELEPVSNITQLEMDDTASSTRAVVQPDNIDDPRGSAVVYAGEKPTLWSKYRTPVIIALIIAVVVLVGIVVGVVVSNANKDRSAGASPSASTTPTPTTGSSSVSTSSSTSATASSSSVPNECADSSDFLTSVSFMGVKGAPGNGGWKTTYYGAAKDSKDCCAHCYKAVSDGCNSWAYMPSAGFSGTSCAMITGWDTGDDKDSTCPSGHGATIYFTTDSDNSTDVGAAGPCGVIDD</sequence>
<keyword evidence="2" id="KW-0812">Transmembrane</keyword>
<evidence type="ECO:0000313" key="3">
    <source>
        <dbReference type="EMBL" id="KAL2277936.1"/>
    </source>
</evidence>
<name>A0ABR4E679_9PEZI</name>
<feature type="region of interest" description="Disordered" evidence="1">
    <location>
        <begin position="72"/>
        <end position="91"/>
    </location>
</feature>
<feature type="transmembrane region" description="Helical" evidence="2">
    <location>
        <begin position="113"/>
        <end position="133"/>
    </location>
</feature>
<accession>A0ABR4E679</accession>
<feature type="compositionally biased region" description="Low complexity" evidence="1">
    <location>
        <begin position="142"/>
        <end position="177"/>
    </location>
</feature>
<evidence type="ECO:0000313" key="4">
    <source>
        <dbReference type="Proteomes" id="UP001600888"/>
    </source>
</evidence>
<feature type="region of interest" description="Disordered" evidence="1">
    <location>
        <begin position="1"/>
        <end position="42"/>
    </location>
</feature>
<gene>
    <name evidence="3" type="ORF">FJTKL_15066</name>
</gene>
<keyword evidence="2" id="KW-1133">Transmembrane helix</keyword>
<dbReference type="Proteomes" id="UP001600888">
    <property type="component" value="Unassembled WGS sequence"/>
</dbReference>